<evidence type="ECO:0000313" key="2">
    <source>
        <dbReference type="EMBL" id="QDT31327.1"/>
    </source>
</evidence>
<dbReference type="EMBL" id="CP036267">
    <property type="protein sequence ID" value="QDT31327.1"/>
    <property type="molecule type" value="Genomic_DNA"/>
</dbReference>
<dbReference type="RefSeq" id="WP_145195817.1">
    <property type="nucleotide sequence ID" value="NZ_CP036267.1"/>
</dbReference>
<dbReference type="InterPro" id="IPR011486">
    <property type="entry name" value="BBP2"/>
</dbReference>
<keyword evidence="3" id="KW-1185">Reference proteome</keyword>
<evidence type="ECO:0000256" key="1">
    <source>
        <dbReference type="SAM" id="SignalP"/>
    </source>
</evidence>
<reference evidence="2 3" key="1">
    <citation type="submission" date="2019-02" db="EMBL/GenBank/DDBJ databases">
        <title>Deep-cultivation of Planctomycetes and their phenomic and genomic characterization uncovers novel biology.</title>
        <authorList>
            <person name="Wiegand S."/>
            <person name="Jogler M."/>
            <person name="Boedeker C."/>
            <person name="Pinto D."/>
            <person name="Vollmers J."/>
            <person name="Rivas-Marin E."/>
            <person name="Kohn T."/>
            <person name="Peeters S.H."/>
            <person name="Heuer A."/>
            <person name="Rast P."/>
            <person name="Oberbeckmann S."/>
            <person name="Bunk B."/>
            <person name="Jeske O."/>
            <person name="Meyerdierks A."/>
            <person name="Storesund J.E."/>
            <person name="Kallscheuer N."/>
            <person name="Luecker S."/>
            <person name="Lage O.M."/>
            <person name="Pohl T."/>
            <person name="Merkel B.J."/>
            <person name="Hornburger P."/>
            <person name="Mueller R.-W."/>
            <person name="Bruemmer F."/>
            <person name="Labrenz M."/>
            <person name="Spormann A.M."/>
            <person name="Op den Camp H."/>
            <person name="Overmann J."/>
            <person name="Amann R."/>
            <person name="Jetten M.S.M."/>
            <person name="Mascher T."/>
            <person name="Medema M.H."/>
            <person name="Devos D.P."/>
            <person name="Kaster A.-K."/>
            <person name="Ovreas L."/>
            <person name="Rohde M."/>
            <person name="Galperin M.Y."/>
            <person name="Jogler C."/>
        </authorList>
    </citation>
    <scope>NUCLEOTIDE SEQUENCE [LARGE SCALE GENOMIC DNA]</scope>
    <source>
        <strain evidence="2 3">Mal48</strain>
    </source>
</reference>
<dbReference type="OrthoDB" id="9775763at2"/>
<feature type="chain" id="PRO_5022170093" description="Porin" evidence="1">
    <location>
        <begin position="26"/>
        <end position="434"/>
    </location>
</feature>
<keyword evidence="1" id="KW-0732">Signal</keyword>
<evidence type="ECO:0000313" key="3">
    <source>
        <dbReference type="Proteomes" id="UP000315724"/>
    </source>
</evidence>
<evidence type="ECO:0008006" key="4">
    <source>
        <dbReference type="Google" id="ProtNLM"/>
    </source>
</evidence>
<dbReference type="Pfam" id="PF07642">
    <property type="entry name" value="BBP2"/>
    <property type="match status" value="1"/>
</dbReference>
<proteinExistence type="predicted"/>
<protein>
    <recommendedName>
        <fullName evidence="4">Porin</fullName>
    </recommendedName>
</protein>
<feature type="signal peptide" evidence="1">
    <location>
        <begin position="1"/>
        <end position="25"/>
    </location>
</feature>
<dbReference type="AlphaFoldDB" id="A0A517QID7"/>
<gene>
    <name evidence="2" type="ORF">Mal48_05600</name>
</gene>
<sequence length="434" mass="47248" precursor="true">MRNLKTRDWFLTLATALGLATTAGAQENAVAQRADQIFAGAGDSLVQQIGHDCAPETPLADPLCSITPCDGLGCDTATCDNCYLFDGGDWSLQNLCDDCSPYKIGGWIQSGYHNRSTGLFNDRPGHYATHQAWLYAEKVADGSNGVDWGFRADFMYGLDANDTQAFGNNAGEWDYLNGWDHGSFGFAMPQLYGEVAYGDWSMKVGHFFTLLGYEVVTAPDNFFYSHAFTMYNSEAFTHTGALSTYQVNDNLSVYSGWTLGWDTGFDQYSDFGQHGSSWLGGYSFGLGDNATFTHIITVGDFGAIGDGYSQSIVLDVALTDKLNYVFQSDFLTAESAVLDLAGNQIGLAGGNESYGINQYLLYSVNECVGVGGRFEWWKNNGDSIYAITGGVNYKPMPSLTLRPEIRYQWDPGTNNAGIASEGDAIFGMDAILTF</sequence>
<accession>A0A517QID7</accession>
<name>A0A517QID7_9PLAN</name>
<dbReference type="KEGG" id="tpol:Mal48_05600"/>
<dbReference type="Proteomes" id="UP000315724">
    <property type="component" value="Chromosome"/>
</dbReference>
<organism evidence="2 3">
    <name type="scientific">Thalassoglobus polymorphus</name>
    <dbReference type="NCBI Taxonomy" id="2527994"/>
    <lineage>
        <taxon>Bacteria</taxon>
        <taxon>Pseudomonadati</taxon>
        <taxon>Planctomycetota</taxon>
        <taxon>Planctomycetia</taxon>
        <taxon>Planctomycetales</taxon>
        <taxon>Planctomycetaceae</taxon>
        <taxon>Thalassoglobus</taxon>
    </lineage>
</organism>